<feature type="transmembrane region" description="Helical" evidence="1">
    <location>
        <begin position="73"/>
        <end position="93"/>
    </location>
</feature>
<reference evidence="2" key="1">
    <citation type="submission" date="2022-11" db="EMBL/GenBank/DDBJ databases">
        <title>Chromosome-level genome of Pogonophryne albipinna.</title>
        <authorList>
            <person name="Jo E."/>
        </authorList>
    </citation>
    <scope>NUCLEOTIDE SEQUENCE</scope>
    <source>
        <strain evidence="2">SGF0006</strain>
        <tissue evidence="2">Muscle</tissue>
    </source>
</reference>
<keyword evidence="1" id="KW-0472">Membrane</keyword>
<evidence type="ECO:0000313" key="2">
    <source>
        <dbReference type="EMBL" id="KAJ4949233.1"/>
    </source>
</evidence>
<keyword evidence="3" id="KW-1185">Reference proteome</keyword>
<dbReference type="AlphaFoldDB" id="A0AAD6FWJ7"/>
<name>A0AAD6FWJ7_9TELE</name>
<dbReference type="Proteomes" id="UP001219934">
    <property type="component" value="Unassembled WGS sequence"/>
</dbReference>
<keyword evidence="1" id="KW-0812">Transmembrane</keyword>
<accession>A0AAD6FWJ7</accession>
<protein>
    <submittedName>
        <fullName evidence="2">Uncharacterized protein</fullName>
    </submittedName>
</protein>
<dbReference type="EMBL" id="JAPTMU010000001">
    <property type="protein sequence ID" value="KAJ4949233.1"/>
    <property type="molecule type" value="Genomic_DNA"/>
</dbReference>
<sequence length="112" mass="12961">MWECVRKASFLFAYLPPKQTGVRETSLKEQEMKKQGKQAEHMLLVKKFGKGAALKPEHRKCDRKRTAGRMFQVYIPAVLHIVGLPYVGIFELYQTAPQRRSELIQKEVLSTL</sequence>
<gene>
    <name evidence="2" type="ORF">JOQ06_020750</name>
</gene>
<organism evidence="2 3">
    <name type="scientific">Pogonophryne albipinna</name>
    <dbReference type="NCBI Taxonomy" id="1090488"/>
    <lineage>
        <taxon>Eukaryota</taxon>
        <taxon>Metazoa</taxon>
        <taxon>Chordata</taxon>
        <taxon>Craniata</taxon>
        <taxon>Vertebrata</taxon>
        <taxon>Euteleostomi</taxon>
        <taxon>Actinopterygii</taxon>
        <taxon>Neopterygii</taxon>
        <taxon>Teleostei</taxon>
        <taxon>Neoteleostei</taxon>
        <taxon>Acanthomorphata</taxon>
        <taxon>Eupercaria</taxon>
        <taxon>Perciformes</taxon>
        <taxon>Notothenioidei</taxon>
        <taxon>Pogonophryne</taxon>
    </lineage>
</organism>
<comment type="caution">
    <text evidence="2">The sequence shown here is derived from an EMBL/GenBank/DDBJ whole genome shotgun (WGS) entry which is preliminary data.</text>
</comment>
<evidence type="ECO:0000313" key="3">
    <source>
        <dbReference type="Proteomes" id="UP001219934"/>
    </source>
</evidence>
<keyword evidence="1" id="KW-1133">Transmembrane helix</keyword>
<proteinExistence type="predicted"/>
<evidence type="ECO:0000256" key="1">
    <source>
        <dbReference type="SAM" id="Phobius"/>
    </source>
</evidence>